<evidence type="ECO:0000313" key="4">
    <source>
        <dbReference type="EMBL" id="CAB3997813.1"/>
    </source>
</evidence>
<dbReference type="OrthoDB" id="1585644at2759"/>
<keyword evidence="2" id="KW-0143">Chaperone</keyword>
<dbReference type="Proteomes" id="UP001152795">
    <property type="component" value="Unassembled WGS sequence"/>
</dbReference>
<comment type="subcellular location">
    <subcellularLocation>
        <location evidence="1">Endoplasmic reticulum membrane</location>
    </subcellularLocation>
</comment>
<comment type="caution">
    <text evidence="4">The sequence shown here is derived from an EMBL/GenBank/DDBJ whole genome shotgun (WGS) entry which is preliminary data.</text>
</comment>
<proteinExistence type="predicted"/>
<evidence type="ECO:0000256" key="1">
    <source>
        <dbReference type="ARBA" id="ARBA00004586"/>
    </source>
</evidence>
<name>A0A6S7H004_PARCT</name>
<dbReference type="PROSITE" id="PS50088">
    <property type="entry name" value="ANK_REPEAT"/>
    <property type="match status" value="1"/>
</dbReference>
<evidence type="ECO:0000313" key="5">
    <source>
        <dbReference type="Proteomes" id="UP001152795"/>
    </source>
</evidence>
<evidence type="ECO:0000256" key="3">
    <source>
        <dbReference type="ARBA" id="ARBA00037107"/>
    </source>
</evidence>
<comment type="function">
    <text evidence="3">Acts as a molecular chaperone for G protein-coupled receptors, regulating their biogenesis and exit from the ER.</text>
</comment>
<gene>
    <name evidence="4" type="ORF">PACLA_8A046768</name>
</gene>
<evidence type="ECO:0000256" key="2">
    <source>
        <dbReference type="ARBA" id="ARBA00023186"/>
    </source>
</evidence>
<accession>A0A6S7H004</accession>
<organism evidence="4 5">
    <name type="scientific">Paramuricea clavata</name>
    <name type="common">Red gorgonian</name>
    <name type="synonym">Violescent sea-whip</name>
    <dbReference type="NCBI Taxonomy" id="317549"/>
    <lineage>
        <taxon>Eukaryota</taxon>
        <taxon>Metazoa</taxon>
        <taxon>Cnidaria</taxon>
        <taxon>Anthozoa</taxon>
        <taxon>Octocorallia</taxon>
        <taxon>Malacalcyonacea</taxon>
        <taxon>Plexauridae</taxon>
        <taxon>Paramuricea</taxon>
    </lineage>
</organism>
<dbReference type="Pfam" id="PF12796">
    <property type="entry name" value="Ank_2"/>
    <property type="match status" value="1"/>
</dbReference>
<reference evidence="4" key="1">
    <citation type="submission" date="2020-04" db="EMBL/GenBank/DDBJ databases">
        <authorList>
            <person name="Alioto T."/>
            <person name="Alioto T."/>
            <person name="Gomez Garrido J."/>
        </authorList>
    </citation>
    <scope>NUCLEOTIDE SEQUENCE</scope>
    <source>
        <strain evidence="4">A484AB</strain>
    </source>
</reference>
<sequence length="156" mass="17756">MTETISACDRYPLHRAVFEGNLRKVSSLLRDHDIGQKDCHGNTPLHLAIMLGHKECVFLLLEKNAPVKVKNEAGWSPLAEAISWGSRSIVKAVLRKMKEQNQHNVDKSRPELIEALRGLGDFYVELKWDFSSWIPLVSRILPSDTCKIYKKGCCIR</sequence>
<dbReference type="GO" id="GO:0005789">
    <property type="term" value="C:endoplasmic reticulum membrane"/>
    <property type="evidence" value="ECO:0007669"/>
    <property type="project" value="UniProtKB-SubCell"/>
</dbReference>
<dbReference type="Gene3D" id="1.25.40.20">
    <property type="entry name" value="Ankyrin repeat-containing domain"/>
    <property type="match status" value="1"/>
</dbReference>
<dbReference type="InterPro" id="IPR036770">
    <property type="entry name" value="Ankyrin_rpt-contain_sf"/>
</dbReference>
<dbReference type="InterPro" id="IPR021832">
    <property type="entry name" value="ANKRD13"/>
</dbReference>
<dbReference type="PROSITE" id="PS50297">
    <property type="entry name" value="ANK_REP_REGION"/>
    <property type="match status" value="1"/>
</dbReference>
<dbReference type="SMART" id="SM00248">
    <property type="entry name" value="ANK"/>
    <property type="match status" value="3"/>
</dbReference>
<dbReference type="EMBL" id="CACRXK020003194">
    <property type="protein sequence ID" value="CAB3997813.1"/>
    <property type="molecule type" value="Genomic_DNA"/>
</dbReference>
<keyword evidence="5" id="KW-1185">Reference proteome</keyword>
<dbReference type="SUPFAM" id="SSF48403">
    <property type="entry name" value="Ankyrin repeat"/>
    <property type="match status" value="1"/>
</dbReference>
<dbReference type="PANTHER" id="PTHR12447:SF25">
    <property type="entry name" value="ANKYRIN REPEAT DOMAIN-CONTAINING PROTEIN 13C"/>
    <property type="match status" value="1"/>
</dbReference>
<protein>
    <submittedName>
        <fullName evidence="4">Ankyrin repeat domain-containing 13C-like</fullName>
    </submittedName>
</protein>
<dbReference type="GO" id="GO:0005102">
    <property type="term" value="F:signaling receptor binding"/>
    <property type="evidence" value="ECO:0007669"/>
    <property type="project" value="TreeGrafter"/>
</dbReference>
<dbReference type="PANTHER" id="PTHR12447">
    <property type="entry name" value="ANKYRIN REPEAT DOMAIN-CONTAINING PROTEIN 13"/>
    <property type="match status" value="1"/>
</dbReference>
<dbReference type="GO" id="GO:0006621">
    <property type="term" value="P:protein retention in ER lumen"/>
    <property type="evidence" value="ECO:0007669"/>
    <property type="project" value="TreeGrafter"/>
</dbReference>
<dbReference type="InterPro" id="IPR002110">
    <property type="entry name" value="Ankyrin_rpt"/>
</dbReference>
<dbReference type="AlphaFoldDB" id="A0A6S7H004"/>